<comment type="caution">
    <text evidence="2">The sequence shown here is derived from an EMBL/GenBank/DDBJ whole genome shotgun (WGS) entry which is preliminary data.</text>
</comment>
<dbReference type="Gene3D" id="1.10.10.10">
    <property type="entry name" value="Winged helix-like DNA-binding domain superfamily/Winged helix DNA-binding domain"/>
    <property type="match status" value="1"/>
</dbReference>
<dbReference type="EMBL" id="JAQQXQ010000014">
    <property type="protein sequence ID" value="MDC8755839.1"/>
    <property type="molecule type" value="Genomic_DNA"/>
</dbReference>
<evidence type="ECO:0000313" key="2">
    <source>
        <dbReference type="EMBL" id="MDC8755839.1"/>
    </source>
</evidence>
<dbReference type="Proteomes" id="UP001216558">
    <property type="component" value="Unassembled WGS sequence"/>
</dbReference>
<feature type="region of interest" description="Disordered" evidence="1">
    <location>
        <begin position="265"/>
        <end position="289"/>
    </location>
</feature>
<protein>
    <submittedName>
        <fullName evidence="2">Uncharacterized protein</fullName>
    </submittedName>
</protein>
<feature type="compositionally biased region" description="Basic and acidic residues" evidence="1">
    <location>
        <begin position="134"/>
        <end position="144"/>
    </location>
</feature>
<sequence length="289" mass="31820">MANYLASEARAMNGGGYVAIYRAAFDHPLFATDSARLGAWIWLLGKACWKPTPFDIAGRIVSLERGQLCASRSQLARAWGMSPSAVERFLTRLETEQMIGRATGQGRSIITIRNYDKFQAVSDEAGQATGQRSDSYRTAKEEGNKGTIEPTGSSPLCISPAKSKRAAKLPDDWQPILTDRSKHIVAGWPPGKFEHELRRFADHAADKGRVSKDWQAAFRTWIDKADEWMKRNGRASENSEQHGDGFARAIERRLHAGDAECLATSPNRPAIRDGEGPCQGALALPSARH</sequence>
<name>A0ABT5JT89_9SPHN</name>
<organism evidence="2 3">
    <name type="scientific">Erythrobacter fulvus</name>
    <dbReference type="NCBI Taxonomy" id="2987523"/>
    <lineage>
        <taxon>Bacteria</taxon>
        <taxon>Pseudomonadati</taxon>
        <taxon>Pseudomonadota</taxon>
        <taxon>Alphaproteobacteria</taxon>
        <taxon>Sphingomonadales</taxon>
        <taxon>Erythrobacteraceae</taxon>
        <taxon>Erythrobacter/Porphyrobacter group</taxon>
        <taxon>Erythrobacter</taxon>
    </lineage>
</organism>
<feature type="region of interest" description="Disordered" evidence="1">
    <location>
        <begin position="123"/>
        <end position="162"/>
    </location>
</feature>
<keyword evidence="3" id="KW-1185">Reference proteome</keyword>
<reference evidence="2 3" key="1">
    <citation type="submission" date="2022-10" db="EMBL/GenBank/DDBJ databases">
        <title>Erythrobacter sp. sf7 Genome sequencing.</title>
        <authorList>
            <person name="Park S."/>
        </authorList>
    </citation>
    <scope>NUCLEOTIDE SEQUENCE [LARGE SCALE GENOMIC DNA]</scope>
    <source>
        <strain evidence="3">sf7</strain>
    </source>
</reference>
<gene>
    <name evidence="2" type="ORF">OIK40_14415</name>
</gene>
<evidence type="ECO:0000256" key="1">
    <source>
        <dbReference type="SAM" id="MobiDB-lite"/>
    </source>
</evidence>
<dbReference type="InterPro" id="IPR036388">
    <property type="entry name" value="WH-like_DNA-bd_sf"/>
</dbReference>
<evidence type="ECO:0000313" key="3">
    <source>
        <dbReference type="Proteomes" id="UP001216558"/>
    </source>
</evidence>
<proteinExistence type="predicted"/>
<accession>A0ABT5JT89</accession>